<dbReference type="PROSITE" id="PS51194">
    <property type="entry name" value="HELICASE_CTER"/>
    <property type="match status" value="1"/>
</dbReference>
<keyword evidence="7 10" id="KW-0234">DNA repair</keyword>
<dbReference type="Gene3D" id="1.10.150.20">
    <property type="entry name" value="5' to 3' exonuclease, C-terminal subdomain"/>
    <property type="match status" value="1"/>
</dbReference>
<dbReference type="Pfam" id="PF14520">
    <property type="entry name" value="HHH_5"/>
    <property type="match status" value="1"/>
</dbReference>
<dbReference type="SUPFAM" id="SSF46785">
    <property type="entry name" value="Winged helix' DNA-binding domain"/>
    <property type="match status" value="1"/>
</dbReference>
<keyword evidence="6 10" id="KW-0238">DNA-binding</keyword>
<evidence type="ECO:0000313" key="13">
    <source>
        <dbReference type="EMBL" id="MBS3058348.1"/>
    </source>
</evidence>
<evidence type="ECO:0000256" key="4">
    <source>
        <dbReference type="ARBA" id="ARBA00022806"/>
    </source>
</evidence>
<dbReference type="InterPro" id="IPR022965">
    <property type="entry name" value="Helicase_Hel308"/>
</dbReference>
<dbReference type="SUPFAM" id="SSF158702">
    <property type="entry name" value="Sec63 N-terminal domain-like"/>
    <property type="match status" value="1"/>
</dbReference>
<reference evidence="13" key="1">
    <citation type="submission" date="2021-03" db="EMBL/GenBank/DDBJ databases">
        <authorList>
            <person name="Jaffe A."/>
        </authorList>
    </citation>
    <scope>NUCLEOTIDE SEQUENCE</scope>
    <source>
        <strain evidence="13">RIFCSPLOWO2_01_FULL_43_13</strain>
    </source>
</reference>
<accession>A0A8T4KTC1</accession>
<comment type="caution">
    <text evidence="13">The sequence shown here is derived from an EMBL/GenBank/DDBJ whole genome shotgun (WGS) entry which is preliminary data.</text>
</comment>
<dbReference type="PANTHER" id="PTHR47961:SF10">
    <property type="entry name" value="ATP-DEPENDENT DNA HELICASE HEL308"/>
    <property type="match status" value="1"/>
</dbReference>
<sequence>MERIEQLVLSANGFSAFNEMQEKALQKPWQTKNLVISSPTASGKTIIAELMALHSIFEKKRKVVYTCPLRALAAEHFNDWKSKYAKEHRIRMALSTGDFDSSSNYLQNYDLIFTTFEKLQSLVRHNASWLSGIGLLIVDEVHEIDSERGPTIEITVSELLQLNPKLQILALSATIPNSKEIAKWLDAELVESDFRPVKLKEGVYFNEQIHFVKEKEQLSDSEPVHAIIEQTLHEKEKQALVFCPTRKSAESTAKRLAKTVEKRLSEKEKDFLLKKSQEILRVLESPTEQCKSLSELARQGIAFHHAGLLSRQRSILEELFKSNHLKVLAATSTLGAGINAPSNHLKVLAATSTLGAGINAPAHTVIVSSVYRYGREGSERLPVREVKQELGRAGRPKYDTEGRGILIARTESEKDFLFDYYINGKIEEITSQLGIEPILRTHVLASIASNFVFDLQSLEAFFQKTFYALQYGNLKELFLKIKAILEELEEMGFIVMGEKAIKATKLGKRVSELYLDPLSAFKMIQALKSKELSNTGLLFLLADTFEFAPFPAISKGRSALVWEAVEEKKAQLPVNADIALFEDADFAKKFNAVLLFEEWLFEKPEQALMKEFNIQPGILHAKLERLDWLSYSAFELAQLLELKQHLLPLSKLRKRLKYGIREELANLVELKGIGRVRARKLYNAGLKTIASVKKADLKDLEIILGAGVARALKEHLGEKAKALEKPGAEELEQKSLEGF</sequence>
<evidence type="ECO:0000256" key="6">
    <source>
        <dbReference type="ARBA" id="ARBA00023125"/>
    </source>
</evidence>
<dbReference type="SUPFAM" id="SSF52540">
    <property type="entry name" value="P-loop containing nucleoside triphosphate hydrolases"/>
    <property type="match status" value="1"/>
</dbReference>
<keyword evidence="5 10" id="KW-0067">ATP-binding</keyword>
<evidence type="ECO:0000256" key="10">
    <source>
        <dbReference type="HAMAP-Rule" id="MF_00442"/>
    </source>
</evidence>
<dbReference type="GO" id="GO:0005524">
    <property type="term" value="F:ATP binding"/>
    <property type="evidence" value="ECO:0007669"/>
    <property type="project" value="UniProtKB-UniRule"/>
</dbReference>
<dbReference type="PANTHER" id="PTHR47961">
    <property type="entry name" value="DNA POLYMERASE THETA, PUTATIVE (AFU_ORTHOLOGUE AFUA_1G05260)-RELATED"/>
    <property type="match status" value="1"/>
</dbReference>
<dbReference type="InterPro" id="IPR036390">
    <property type="entry name" value="WH_DNA-bd_sf"/>
</dbReference>
<dbReference type="SMART" id="SM00487">
    <property type="entry name" value="DEXDc"/>
    <property type="match status" value="1"/>
</dbReference>
<feature type="binding site" evidence="10">
    <location>
        <position position="21"/>
    </location>
    <ligand>
        <name>ATP</name>
        <dbReference type="ChEBI" id="CHEBI:30616"/>
    </ligand>
</feature>
<dbReference type="Pfam" id="PF00270">
    <property type="entry name" value="DEAD"/>
    <property type="match status" value="1"/>
</dbReference>
<feature type="domain" description="Helicase ATP-binding" evidence="11">
    <location>
        <begin position="25"/>
        <end position="193"/>
    </location>
</feature>
<dbReference type="EMBL" id="JAGVWB010000020">
    <property type="protein sequence ID" value="MBS3058348.1"/>
    <property type="molecule type" value="Genomic_DNA"/>
</dbReference>
<comment type="subunit">
    <text evidence="10">Monomer.</text>
</comment>
<reference evidence="13" key="2">
    <citation type="submission" date="2021-05" db="EMBL/GenBank/DDBJ databases">
        <title>Protein family content uncovers lineage relationships and bacterial pathway maintenance mechanisms in DPANN archaea.</title>
        <authorList>
            <person name="Castelle C.J."/>
            <person name="Meheust R."/>
            <person name="Jaffe A.L."/>
            <person name="Seitz K."/>
            <person name="Gong X."/>
            <person name="Baker B.J."/>
            <person name="Banfield J.F."/>
        </authorList>
    </citation>
    <scope>NUCLEOTIDE SEQUENCE</scope>
    <source>
        <strain evidence="13">RIFCSPLOWO2_01_FULL_43_13</strain>
    </source>
</reference>
<dbReference type="InterPro" id="IPR002464">
    <property type="entry name" value="DNA/RNA_helicase_DEAH_CS"/>
</dbReference>
<dbReference type="CDD" id="cd18795">
    <property type="entry name" value="SF2_C_Ski2"/>
    <property type="match status" value="1"/>
</dbReference>
<comment type="function">
    <text evidence="10">DNA-dependent ATPase and 3'-5' DNA helicase that may be involved in repair of stalled replication forks.</text>
</comment>
<dbReference type="Proteomes" id="UP000680185">
    <property type="component" value="Unassembled WGS sequence"/>
</dbReference>
<dbReference type="InterPro" id="IPR014001">
    <property type="entry name" value="Helicase_ATP-bd"/>
</dbReference>
<evidence type="ECO:0000313" key="14">
    <source>
        <dbReference type="Proteomes" id="UP000680185"/>
    </source>
</evidence>
<comment type="catalytic activity">
    <reaction evidence="9 10">
        <text>Couples ATP hydrolysis with the unwinding of duplex DNA by translocating in the 3'-5' direction.</text>
        <dbReference type="EC" id="5.6.2.4"/>
    </reaction>
</comment>
<comment type="similarity">
    <text evidence="10">Belongs to the helicase family. Hel308 subfamily.</text>
</comment>
<organism evidence="13 14">
    <name type="scientific">Candidatus Iainarchaeum sp</name>
    <dbReference type="NCBI Taxonomy" id="3101447"/>
    <lineage>
        <taxon>Archaea</taxon>
        <taxon>Candidatus Iainarchaeota</taxon>
        <taxon>Candidatus Iainarchaeia</taxon>
        <taxon>Candidatus Iainarchaeales</taxon>
        <taxon>Candidatus Iainarchaeaceae</taxon>
        <taxon>Candidatus Iainarchaeum</taxon>
    </lineage>
</organism>
<dbReference type="InterPro" id="IPR050474">
    <property type="entry name" value="Hel308_SKI2-like"/>
</dbReference>
<dbReference type="Gene3D" id="3.40.50.300">
    <property type="entry name" value="P-loop containing nucleotide triphosphate hydrolases"/>
    <property type="match status" value="3"/>
</dbReference>
<evidence type="ECO:0000256" key="2">
    <source>
        <dbReference type="ARBA" id="ARBA00022763"/>
    </source>
</evidence>
<dbReference type="GO" id="GO:0003677">
    <property type="term" value="F:DNA binding"/>
    <property type="evidence" value="ECO:0007669"/>
    <property type="project" value="UniProtKB-UniRule"/>
</dbReference>
<evidence type="ECO:0000259" key="12">
    <source>
        <dbReference type="PROSITE" id="PS51194"/>
    </source>
</evidence>
<evidence type="ECO:0000256" key="7">
    <source>
        <dbReference type="ARBA" id="ARBA00023204"/>
    </source>
</evidence>
<evidence type="ECO:0000256" key="5">
    <source>
        <dbReference type="ARBA" id="ARBA00022840"/>
    </source>
</evidence>
<comment type="catalytic activity">
    <reaction evidence="10">
        <text>ATP + H2O = ADP + phosphate + H(+)</text>
        <dbReference type="Rhea" id="RHEA:13065"/>
        <dbReference type="ChEBI" id="CHEBI:15377"/>
        <dbReference type="ChEBI" id="CHEBI:15378"/>
        <dbReference type="ChEBI" id="CHEBI:30616"/>
        <dbReference type="ChEBI" id="CHEBI:43474"/>
        <dbReference type="ChEBI" id="CHEBI:456216"/>
        <dbReference type="EC" id="5.6.2.4"/>
    </reaction>
</comment>
<dbReference type="SMART" id="SM00490">
    <property type="entry name" value="HELICc"/>
    <property type="match status" value="1"/>
</dbReference>
<dbReference type="InterPro" id="IPR048772">
    <property type="entry name" value="Hel308-like_dom4"/>
</dbReference>
<dbReference type="InterPro" id="IPR027417">
    <property type="entry name" value="P-loop_NTPase"/>
</dbReference>
<keyword evidence="1 10" id="KW-0547">Nucleotide-binding</keyword>
<dbReference type="AlphaFoldDB" id="A0A8T4KTC1"/>
<evidence type="ECO:0000259" key="11">
    <source>
        <dbReference type="PROSITE" id="PS51192"/>
    </source>
</evidence>
<dbReference type="Gene3D" id="1.10.3380.30">
    <property type="match status" value="1"/>
</dbReference>
<dbReference type="InterPro" id="IPR011545">
    <property type="entry name" value="DEAD/DEAH_box_helicase_dom"/>
</dbReference>
<dbReference type="PROSITE" id="PS51192">
    <property type="entry name" value="HELICASE_ATP_BIND_1"/>
    <property type="match status" value="1"/>
</dbReference>
<dbReference type="PROSITE" id="PS00690">
    <property type="entry name" value="DEAH_ATP_HELICASE"/>
    <property type="match status" value="1"/>
</dbReference>
<protein>
    <recommendedName>
        <fullName evidence="10">ATP-dependent DNA helicase Hel308</fullName>
        <ecNumber evidence="10">5.6.2.4</ecNumber>
    </recommendedName>
    <alternativeName>
        <fullName evidence="10">DNA 3'-5' helicase Hel308</fullName>
    </alternativeName>
</protein>
<dbReference type="InterPro" id="IPR001650">
    <property type="entry name" value="Helicase_C-like"/>
</dbReference>
<keyword evidence="8 10" id="KW-0413">Isomerase</keyword>
<dbReference type="HAMAP" id="MF_00442">
    <property type="entry name" value="Helicase_Hel308"/>
    <property type="match status" value="1"/>
</dbReference>
<keyword evidence="4 10" id="KW-0347">Helicase</keyword>
<proteinExistence type="inferred from homology"/>
<evidence type="ECO:0000256" key="9">
    <source>
        <dbReference type="ARBA" id="ARBA00034617"/>
    </source>
</evidence>
<dbReference type="EC" id="5.6.2.4" evidence="10"/>
<gene>
    <name evidence="10" type="primary">hel308</name>
    <name evidence="13" type="ORF">J4478_03015</name>
</gene>
<keyword evidence="3 10" id="KW-0378">Hydrolase</keyword>
<dbReference type="GO" id="GO:0006281">
    <property type="term" value="P:DNA repair"/>
    <property type="evidence" value="ECO:0007669"/>
    <property type="project" value="UniProtKB-UniRule"/>
</dbReference>
<name>A0A8T4KTC1_9ARCH</name>
<evidence type="ECO:0000256" key="8">
    <source>
        <dbReference type="ARBA" id="ARBA00023235"/>
    </source>
</evidence>
<evidence type="ECO:0000256" key="1">
    <source>
        <dbReference type="ARBA" id="ARBA00022741"/>
    </source>
</evidence>
<feature type="domain" description="Helicase C-terminal" evidence="12">
    <location>
        <begin position="227"/>
        <end position="437"/>
    </location>
</feature>
<dbReference type="GO" id="GO:0043138">
    <property type="term" value="F:3'-5' DNA helicase activity"/>
    <property type="evidence" value="ECO:0007669"/>
    <property type="project" value="UniProtKB-UniRule"/>
</dbReference>
<keyword evidence="2 10" id="KW-0227">DNA damage</keyword>
<dbReference type="GO" id="GO:0016818">
    <property type="term" value="F:hydrolase activity, acting on acid anhydrides, in phosphorus-containing anhydrides"/>
    <property type="evidence" value="ECO:0007669"/>
    <property type="project" value="UniProtKB-UniRule"/>
</dbReference>
<evidence type="ECO:0000256" key="3">
    <source>
        <dbReference type="ARBA" id="ARBA00022801"/>
    </source>
</evidence>
<dbReference type="Pfam" id="PF21280">
    <property type="entry name" value="Helicase_dom4_arc"/>
    <property type="match status" value="1"/>
</dbReference>